<proteinExistence type="predicted"/>
<dbReference type="EMBL" id="CP056775">
    <property type="protein sequence ID" value="QRR00242.1"/>
    <property type="molecule type" value="Genomic_DNA"/>
</dbReference>
<keyword evidence="2" id="KW-0238">DNA-binding</keyword>
<organism evidence="5 6">
    <name type="scientific">Dyadobacter sandarakinus</name>
    <dbReference type="NCBI Taxonomy" id="2747268"/>
    <lineage>
        <taxon>Bacteria</taxon>
        <taxon>Pseudomonadati</taxon>
        <taxon>Bacteroidota</taxon>
        <taxon>Cytophagia</taxon>
        <taxon>Cytophagales</taxon>
        <taxon>Spirosomataceae</taxon>
        <taxon>Dyadobacter</taxon>
    </lineage>
</organism>
<evidence type="ECO:0000256" key="1">
    <source>
        <dbReference type="ARBA" id="ARBA00023015"/>
    </source>
</evidence>
<name>A0ABX7I2C9_9BACT</name>
<evidence type="ECO:0000313" key="6">
    <source>
        <dbReference type="Proteomes" id="UP000612680"/>
    </source>
</evidence>
<sequence>MQETTGLLDQIRHHDKLALAVNENCAIPLPDDVLKTLFSPHKLSFYYLMYVHQGSASFKADMEEIRLTDGQLVFGLPNQIFTNMPFGAGDQHYAVSFDEQTLALLPHAYAFLVNPFASNTITFDSDARERVQVLFSTLFKLLHTPGKQRNAEIILAHLHTLLTEINSAYFQQGGAEMLPNSKLSKYVAFKVAVETHLTEQQDVHSIAAKLAMTTGNLYGIVKEFSGFSPKEWITHRLMQEARRKLHYAPVPVKELAYELGFNDPDYFSRLFKKSTGKSVSAFLEDLRDLSSN</sequence>
<accession>A0ABX7I2C9</accession>
<dbReference type="InterPro" id="IPR018060">
    <property type="entry name" value="HTH_AraC"/>
</dbReference>
<evidence type="ECO:0000259" key="4">
    <source>
        <dbReference type="PROSITE" id="PS01124"/>
    </source>
</evidence>
<dbReference type="SMART" id="SM00342">
    <property type="entry name" value="HTH_ARAC"/>
    <property type="match status" value="1"/>
</dbReference>
<dbReference type="Pfam" id="PF12833">
    <property type="entry name" value="HTH_18"/>
    <property type="match status" value="1"/>
</dbReference>
<dbReference type="RefSeq" id="WP_204661029.1">
    <property type="nucleotide sequence ID" value="NZ_CP056775.1"/>
</dbReference>
<dbReference type="SUPFAM" id="SSF46689">
    <property type="entry name" value="Homeodomain-like"/>
    <property type="match status" value="1"/>
</dbReference>
<dbReference type="Pfam" id="PF02311">
    <property type="entry name" value="AraC_binding"/>
    <property type="match status" value="1"/>
</dbReference>
<evidence type="ECO:0000256" key="2">
    <source>
        <dbReference type="ARBA" id="ARBA00023125"/>
    </source>
</evidence>
<gene>
    <name evidence="5" type="ORF">HWI92_04650</name>
</gene>
<dbReference type="Gene3D" id="1.10.10.60">
    <property type="entry name" value="Homeodomain-like"/>
    <property type="match status" value="1"/>
</dbReference>
<dbReference type="PANTHER" id="PTHR43280:SF32">
    <property type="entry name" value="TRANSCRIPTIONAL REGULATORY PROTEIN"/>
    <property type="match status" value="1"/>
</dbReference>
<dbReference type="InterPro" id="IPR009057">
    <property type="entry name" value="Homeodomain-like_sf"/>
</dbReference>
<evidence type="ECO:0000313" key="5">
    <source>
        <dbReference type="EMBL" id="QRR00242.1"/>
    </source>
</evidence>
<dbReference type="InterPro" id="IPR003313">
    <property type="entry name" value="AraC-bd"/>
</dbReference>
<keyword evidence="3" id="KW-0804">Transcription</keyword>
<dbReference type="InterPro" id="IPR037923">
    <property type="entry name" value="HTH-like"/>
</dbReference>
<feature type="domain" description="HTH araC/xylS-type" evidence="4">
    <location>
        <begin position="193"/>
        <end position="285"/>
    </location>
</feature>
<dbReference type="PROSITE" id="PS01124">
    <property type="entry name" value="HTH_ARAC_FAMILY_2"/>
    <property type="match status" value="1"/>
</dbReference>
<protein>
    <submittedName>
        <fullName evidence="5">Helix-turn-helix domain-containing protein</fullName>
    </submittedName>
</protein>
<dbReference type="Proteomes" id="UP000612680">
    <property type="component" value="Chromosome"/>
</dbReference>
<keyword evidence="1" id="KW-0805">Transcription regulation</keyword>
<dbReference type="SUPFAM" id="SSF51215">
    <property type="entry name" value="Regulatory protein AraC"/>
    <property type="match status" value="1"/>
</dbReference>
<evidence type="ECO:0000256" key="3">
    <source>
        <dbReference type="ARBA" id="ARBA00023163"/>
    </source>
</evidence>
<keyword evidence="6" id="KW-1185">Reference proteome</keyword>
<dbReference type="PANTHER" id="PTHR43280">
    <property type="entry name" value="ARAC-FAMILY TRANSCRIPTIONAL REGULATOR"/>
    <property type="match status" value="1"/>
</dbReference>
<reference evidence="5 6" key="1">
    <citation type="submission" date="2020-06" db="EMBL/GenBank/DDBJ databases">
        <title>Dyadobacter sandarakinus sp. nov., isolated from the soil of the Arctic Yellow River Station.</title>
        <authorList>
            <person name="Zhang Y."/>
            <person name="Peng F."/>
        </authorList>
    </citation>
    <scope>NUCLEOTIDE SEQUENCE [LARGE SCALE GENOMIC DNA]</scope>
    <source>
        <strain evidence="5 6">Q3-56</strain>
    </source>
</reference>